<name>X1JRG0_9ZZZZ</name>
<reference evidence="1" key="1">
    <citation type="journal article" date="2014" name="Front. Microbiol.">
        <title>High frequency of phylogenetically diverse reductive dehalogenase-homologous genes in deep subseafloor sedimentary metagenomes.</title>
        <authorList>
            <person name="Kawai M."/>
            <person name="Futagami T."/>
            <person name="Toyoda A."/>
            <person name="Takaki Y."/>
            <person name="Nishi S."/>
            <person name="Hori S."/>
            <person name="Arai W."/>
            <person name="Tsubouchi T."/>
            <person name="Morono Y."/>
            <person name="Uchiyama I."/>
            <person name="Ito T."/>
            <person name="Fujiyama A."/>
            <person name="Inagaki F."/>
            <person name="Takami H."/>
        </authorList>
    </citation>
    <scope>NUCLEOTIDE SEQUENCE</scope>
    <source>
        <strain evidence="1">Expedition CK06-06</strain>
    </source>
</reference>
<evidence type="ECO:0000313" key="1">
    <source>
        <dbReference type="EMBL" id="GAH97336.1"/>
    </source>
</evidence>
<dbReference type="EMBL" id="BARV01000359">
    <property type="protein sequence ID" value="GAH97336.1"/>
    <property type="molecule type" value="Genomic_DNA"/>
</dbReference>
<protein>
    <submittedName>
        <fullName evidence="1">Uncharacterized protein</fullName>
    </submittedName>
</protein>
<sequence>MVYRRRYFEPFVGTTETIGDKSITPDKIDEGAVTTGKIADDAVVSEKIKDDTIRTEDIKAGAVQTSDIKDGAVTEPKIADSAVSTYKIDYQAVTGSKIRDGTIGMEKLVSPPITRPITPALDTPEIGDGKVTAAKLAGDAVETVKIKDNAVTSDKIAPDSIQAGDIAANAVEGPELKDGVVGTDKLSTDAVETAKIKDGNVTTPKLANDAVETVKIKNENVTHPKLAVNAVETINIKDKNVTIPKLETDFLRKSLEGRQVFYDDFLGAVLDNRWAQSGTAGGSAEPAYRSRLQISTKLETDAVYRINWNGKLGIRTEKLPKFYVKLGDETEADENKKYIGLRQDANNSIWFSYDPGISANWRAHCVSAGVPTVVDTGFPHDWGVIHEFYIDVVSTSEVRFYIDGGLVATIYDNIPTADVEPWLEVHYVDEMLMGEVWLFIYKVVISVDPETVL</sequence>
<dbReference type="AlphaFoldDB" id="X1JRG0"/>
<proteinExistence type="predicted"/>
<gene>
    <name evidence="1" type="ORF">S06H3_01438</name>
</gene>
<accession>X1JRG0</accession>
<comment type="caution">
    <text evidence="1">The sequence shown here is derived from an EMBL/GenBank/DDBJ whole genome shotgun (WGS) entry which is preliminary data.</text>
</comment>
<organism evidence="1">
    <name type="scientific">marine sediment metagenome</name>
    <dbReference type="NCBI Taxonomy" id="412755"/>
    <lineage>
        <taxon>unclassified sequences</taxon>
        <taxon>metagenomes</taxon>
        <taxon>ecological metagenomes</taxon>
    </lineage>
</organism>